<sequence length="277" mass="30264">MTSSPHFTPPRRRYSYTGPVEDQESALRLPLCLTEQTLGFKLTWNTAKMPSTKKILLFLSSALVTAISVGLLGFAMSAQWADTTMVCEASEGGNVTGTAVVKMSLFKGVLTKVSCPLGGEDRFDVFPTLTLIGVSPLAVHGLLVSLLALCLLFSAGSILISLYNSVSNPYETYMGPIGVYTCSSLSACLSVLVLIIFALNLGVTSMPEDLVNQVSNIKVDVRNKSLQMQLGYFLVIPYTVMSLCAVLLIYLYDHASYTQRRQQERPTEDAPKEIMMY</sequence>
<reference evidence="8" key="3">
    <citation type="submission" date="2025-05" db="UniProtKB">
        <authorList>
            <consortium name="Ensembl"/>
        </authorList>
    </citation>
    <scope>IDENTIFICATION</scope>
</reference>
<evidence type="ECO:0000313" key="9">
    <source>
        <dbReference type="Proteomes" id="UP000694548"/>
    </source>
</evidence>
<feature type="transmembrane region" description="Helical" evidence="6">
    <location>
        <begin position="230"/>
        <end position="252"/>
    </location>
</feature>
<dbReference type="GO" id="GO:0016020">
    <property type="term" value="C:membrane"/>
    <property type="evidence" value="ECO:0007669"/>
    <property type="project" value="UniProtKB-SubCell"/>
</dbReference>
<keyword evidence="3 6" id="KW-0812">Transmembrane</keyword>
<accession>A0A8C6PQC6</accession>
<evidence type="ECO:0000313" key="7">
    <source>
        <dbReference type="EMBL" id="KAF7204179.1"/>
    </source>
</evidence>
<reference evidence="7" key="2">
    <citation type="submission" date="2020-03" db="EMBL/GenBank/DDBJ databases">
        <title>Intra-Species Differences in Population Size shape Life History and Genome Evolution.</title>
        <authorList>
            <person name="Willemsen D."/>
            <person name="Cui R."/>
            <person name="Valenzano D.R."/>
        </authorList>
    </citation>
    <scope>NUCLEOTIDE SEQUENCE</scope>
    <source>
        <strain evidence="7">GRZ</strain>
        <tissue evidence="7">Whole</tissue>
    </source>
</reference>
<dbReference type="OrthoDB" id="9450082at2759"/>
<reference evidence="8" key="1">
    <citation type="submission" date="2014-08" db="EMBL/GenBank/DDBJ databases">
        <authorList>
            <person name="Senf B."/>
            <person name="Petzold A."/>
            <person name="Downie B.R."/>
            <person name="Koch P."/>
            <person name="Platzer M."/>
        </authorList>
    </citation>
    <scope>NUCLEOTIDE SEQUENCE [LARGE SCALE GENOMIC DNA]</scope>
    <source>
        <strain evidence="8">GRZ</strain>
    </source>
</reference>
<dbReference type="Ensembl" id="ENSNFUT00015049383.1">
    <property type="protein sequence ID" value="ENSNFUP00015047317.1"/>
    <property type="gene ID" value="ENSNFUG00015022374.1"/>
</dbReference>
<proteinExistence type="inferred from homology"/>
<evidence type="ECO:0000313" key="8">
    <source>
        <dbReference type="Ensembl" id="ENSNFUP00015047317.1"/>
    </source>
</evidence>
<dbReference type="EMBL" id="JAAVVJ010000016">
    <property type="protein sequence ID" value="KAF7204179.1"/>
    <property type="molecule type" value="Genomic_DNA"/>
</dbReference>
<feature type="transmembrane region" description="Helical" evidence="6">
    <location>
        <begin position="55"/>
        <end position="76"/>
    </location>
</feature>
<dbReference type="AlphaFoldDB" id="A0A8C6PQC6"/>
<dbReference type="OMA" id="IIIVFYQ"/>
<evidence type="ECO:0000256" key="3">
    <source>
        <dbReference type="ARBA" id="ARBA00022692"/>
    </source>
</evidence>
<feature type="transmembrane region" description="Helical" evidence="6">
    <location>
        <begin position="137"/>
        <end position="165"/>
    </location>
</feature>
<evidence type="ECO:0000256" key="1">
    <source>
        <dbReference type="ARBA" id="ARBA00004141"/>
    </source>
</evidence>
<evidence type="ECO:0000256" key="2">
    <source>
        <dbReference type="ARBA" id="ARBA00005787"/>
    </source>
</evidence>
<keyword evidence="4 6" id="KW-1133">Transmembrane helix</keyword>
<dbReference type="Proteomes" id="UP000822369">
    <property type="component" value="Chromosome 16"/>
</dbReference>
<comment type="similarity">
    <text evidence="2">Belongs to the clarin family.</text>
</comment>
<dbReference type="GeneTree" id="ENSGT00850000132319"/>
<organism evidence="8 9">
    <name type="scientific">Nothobranchius furzeri</name>
    <name type="common">Turquoise killifish</name>
    <dbReference type="NCBI Taxonomy" id="105023"/>
    <lineage>
        <taxon>Eukaryota</taxon>
        <taxon>Metazoa</taxon>
        <taxon>Chordata</taxon>
        <taxon>Craniata</taxon>
        <taxon>Vertebrata</taxon>
        <taxon>Euteleostomi</taxon>
        <taxon>Actinopterygii</taxon>
        <taxon>Neopterygii</taxon>
        <taxon>Teleostei</taxon>
        <taxon>Neoteleostei</taxon>
        <taxon>Acanthomorphata</taxon>
        <taxon>Ovalentaria</taxon>
        <taxon>Atherinomorphae</taxon>
        <taxon>Cyprinodontiformes</taxon>
        <taxon>Nothobranchiidae</taxon>
        <taxon>Nothobranchius</taxon>
    </lineage>
</organism>
<dbReference type="GO" id="GO:0007605">
    <property type="term" value="P:sensory perception of sound"/>
    <property type="evidence" value="ECO:0007669"/>
    <property type="project" value="UniProtKB-ARBA"/>
</dbReference>
<name>A0A8C6PQC6_NOTFU</name>
<comment type="subcellular location">
    <subcellularLocation>
        <location evidence="1">Membrane</location>
        <topology evidence="1">Multi-pass membrane protein</topology>
    </subcellularLocation>
</comment>
<evidence type="ECO:0000256" key="4">
    <source>
        <dbReference type="ARBA" id="ARBA00022989"/>
    </source>
</evidence>
<protein>
    <submittedName>
        <fullName evidence="8">Clarin 3</fullName>
    </submittedName>
    <submittedName>
        <fullName evidence="7">Clarin-3-like</fullName>
    </submittedName>
</protein>
<dbReference type="KEGG" id="nfu:107387777"/>
<dbReference type="Proteomes" id="UP000694548">
    <property type="component" value="Chromosome sgr12"/>
</dbReference>
<keyword evidence="5 6" id="KW-0472">Membrane</keyword>
<evidence type="ECO:0000256" key="6">
    <source>
        <dbReference type="SAM" id="Phobius"/>
    </source>
</evidence>
<dbReference type="PANTHER" id="PTHR31548">
    <property type="entry name" value="CLARIN"/>
    <property type="match status" value="1"/>
</dbReference>
<keyword evidence="9" id="KW-1185">Reference proteome</keyword>
<evidence type="ECO:0000256" key="5">
    <source>
        <dbReference type="ARBA" id="ARBA00023136"/>
    </source>
</evidence>
<dbReference type="PANTHER" id="PTHR31548:SF3">
    <property type="entry name" value="CLARIN-3"/>
    <property type="match status" value="1"/>
</dbReference>
<dbReference type="RefSeq" id="XP_015818439.1">
    <property type="nucleotide sequence ID" value="XM_015962953.3"/>
</dbReference>
<dbReference type="InterPro" id="IPR026748">
    <property type="entry name" value="Clarin"/>
</dbReference>
<gene>
    <name evidence="8" type="primary">LOC107387777</name>
    <name evidence="7" type="ORF">G4P62_011938</name>
</gene>
<feature type="transmembrane region" description="Helical" evidence="6">
    <location>
        <begin position="177"/>
        <end position="199"/>
    </location>
</feature>
<dbReference type="Pfam" id="PF25807">
    <property type="entry name" value="Clarin-2"/>
    <property type="match status" value="1"/>
</dbReference>
<dbReference type="GeneID" id="107387777"/>